<evidence type="ECO:0000313" key="2">
    <source>
        <dbReference type="EMBL" id="EST40828.1"/>
    </source>
</evidence>
<dbReference type="EMBL" id="AWNG01000007">
    <property type="protein sequence ID" value="EST40828.1"/>
    <property type="molecule type" value="Genomic_DNA"/>
</dbReference>
<accession>V6L9B1</accession>
<protein>
    <recommendedName>
        <fullName evidence="4">M-protein</fullName>
    </recommendedName>
</protein>
<reference evidence="2 3" key="1">
    <citation type="journal article" date="2013" name="Genome Announc.">
        <title>Draft Genome Sequence of Strain X47-2AL, a Feline Helicobacter pylori Isolate.</title>
        <authorList>
            <person name="Veyrier F.J."/>
            <person name="Ecobichon C."/>
            <person name="Boneca I.G."/>
        </authorList>
    </citation>
    <scope>NUCLEOTIDE SEQUENCE [LARGE SCALE GENOMIC DNA]</scope>
    <source>
        <strain evidence="2 3">X47-2AL</strain>
    </source>
</reference>
<sequence>MSGAHIVENTNTENTNISRTTASTPPPQ</sequence>
<dbReference type="Proteomes" id="UP000017937">
    <property type="component" value="Unassembled WGS sequence"/>
</dbReference>
<comment type="caution">
    <text evidence="2">The sequence shown here is derived from an EMBL/GenBank/DDBJ whole genome shotgun (WGS) entry which is preliminary data.</text>
</comment>
<dbReference type="AlphaFoldDB" id="V6L9B1"/>
<feature type="region of interest" description="Disordered" evidence="1">
    <location>
        <begin position="1"/>
        <end position="28"/>
    </location>
</feature>
<proteinExistence type="predicted"/>
<evidence type="ECO:0000256" key="1">
    <source>
        <dbReference type="SAM" id="MobiDB-lite"/>
    </source>
</evidence>
<gene>
    <name evidence="2" type="ORF">N871_02495</name>
</gene>
<name>V6L9B1_HELPX</name>
<evidence type="ECO:0000313" key="3">
    <source>
        <dbReference type="Proteomes" id="UP000017937"/>
    </source>
</evidence>
<feature type="compositionally biased region" description="Polar residues" evidence="1">
    <location>
        <begin position="17"/>
        <end position="28"/>
    </location>
</feature>
<evidence type="ECO:0008006" key="4">
    <source>
        <dbReference type="Google" id="ProtNLM"/>
    </source>
</evidence>
<organism evidence="2 3">
    <name type="scientific">Helicobacter pylori X47-2AL</name>
    <dbReference type="NCBI Taxonomy" id="1386083"/>
    <lineage>
        <taxon>Bacteria</taxon>
        <taxon>Pseudomonadati</taxon>
        <taxon>Campylobacterota</taxon>
        <taxon>Epsilonproteobacteria</taxon>
        <taxon>Campylobacterales</taxon>
        <taxon>Helicobacteraceae</taxon>
        <taxon>Helicobacter</taxon>
    </lineage>
</organism>